<dbReference type="GO" id="GO:0006564">
    <property type="term" value="P:L-serine biosynthetic process"/>
    <property type="evidence" value="ECO:0007669"/>
    <property type="project" value="UniProtKB-UniRule"/>
</dbReference>
<evidence type="ECO:0000256" key="6">
    <source>
        <dbReference type="ARBA" id="ARBA00022679"/>
    </source>
</evidence>
<evidence type="ECO:0000256" key="3">
    <source>
        <dbReference type="ARBA" id="ARBA00006904"/>
    </source>
</evidence>
<dbReference type="GO" id="GO:0005737">
    <property type="term" value="C:cytoplasm"/>
    <property type="evidence" value="ECO:0007669"/>
    <property type="project" value="UniProtKB-SubCell"/>
</dbReference>
<comment type="catalytic activity">
    <reaction evidence="9 11">
        <text>4-(phosphooxy)-L-threonine + 2-oxoglutarate = (R)-3-hydroxy-2-oxo-4-phosphooxybutanoate + L-glutamate</text>
        <dbReference type="Rhea" id="RHEA:16573"/>
        <dbReference type="ChEBI" id="CHEBI:16810"/>
        <dbReference type="ChEBI" id="CHEBI:29985"/>
        <dbReference type="ChEBI" id="CHEBI:58452"/>
        <dbReference type="ChEBI" id="CHEBI:58538"/>
        <dbReference type="EC" id="2.6.1.52"/>
    </reaction>
</comment>
<evidence type="ECO:0000256" key="2">
    <source>
        <dbReference type="ARBA" id="ARBA00005099"/>
    </source>
</evidence>
<feature type="binding site" evidence="11">
    <location>
        <position position="175"/>
    </location>
    <ligand>
        <name>pyridoxal 5'-phosphate</name>
        <dbReference type="ChEBI" id="CHEBI:597326"/>
    </ligand>
</feature>
<dbReference type="HAMAP" id="MF_00160">
    <property type="entry name" value="SerC_aminotrans_5"/>
    <property type="match status" value="1"/>
</dbReference>
<sequence>MVIFNFSAGPALIPKPVLEKAQKALLDYKESGMSILEMSHRSDLVVEMMAQVESLLRDLMSIPDHYKVLFLQGGASTQFTMIPMNLARGKKAYYHIGGVWGKKAYTEAFKLSELIDFEPQILASSEDVSYQYLPVFDANRINPDGAYLHLTTNNTIEGTSLYSLPDSNGLPIVADMSSNLLAFPYKVEEFGLIYASAQKNLGIAGLTVLVIREDLVETWSSLPHMMAHETHIQAQSRYNTPPVFGIYMAGLVLEWLKEEGGVPEITRRNHEKAALLYDCIDQSSFYHSPVQKREERSLTTIPFRTPSSELDELFIQKAEACGLMNLRGHASVGGMRACLYNGFPLEGVHALIQFMADFEAIYQKRL</sequence>
<dbReference type="PIRSF" id="PIRSF000525">
    <property type="entry name" value="SerC"/>
    <property type="match status" value="1"/>
</dbReference>
<dbReference type="InterPro" id="IPR020578">
    <property type="entry name" value="Aminotrans_V_PyrdxlP_BS"/>
</dbReference>
<dbReference type="InterPro" id="IPR015421">
    <property type="entry name" value="PyrdxlP-dep_Trfase_major"/>
</dbReference>
<comment type="caution">
    <text evidence="14">The sequence shown here is derived from an EMBL/GenBank/DDBJ whole genome shotgun (WGS) entry which is preliminary data.</text>
</comment>
<dbReference type="UniPathway" id="UPA00135">
    <property type="reaction ID" value="UER00197"/>
</dbReference>
<comment type="caution">
    <text evidence="11">Lacks conserved residue(s) required for the propagation of feature annotation.</text>
</comment>
<keyword evidence="5 11" id="KW-0028">Amino-acid biosynthesis</keyword>
<reference evidence="14 15" key="1">
    <citation type="journal article" date="2014" name="Int. J. Syst. Evol. Microbiol.">
        <title>Phylogenomics and the dynamic genome evolution of the genus Streptococcus.</title>
        <authorList>
            <consortium name="The Broad Institute Genome Sequencing Platform"/>
            <person name="Richards V.P."/>
            <person name="Palmer S.R."/>
            <person name="Pavinski Bitar P.D."/>
            <person name="Qin X."/>
            <person name="Weinstock G.M."/>
            <person name="Highlander S.K."/>
            <person name="Town C.D."/>
            <person name="Burne R.A."/>
            <person name="Stanhope M.J."/>
        </authorList>
    </citation>
    <scope>NUCLEOTIDE SEQUENCE [LARGE SCALE GENOMIC DNA]</scope>
    <source>
        <strain evidence="14 15">707-05</strain>
    </source>
</reference>
<proteinExistence type="inferred from homology"/>
<dbReference type="PROSITE" id="PS00595">
    <property type="entry name" value="AA_TRANSFER_CLASS_5"/>
    <property type="match status" value="1"/>
</dbReference>
<feature type="modified residue" description="N6-(pyridoxal phosphate)lysine" evidence="11">
    <location>
        <position position="199"/>
    </location>
</feature>
<dbReference type="FunFam" id="3.90.1150.10:FF:000006">
    <property type="entry name" value="Phosphoserine aminotransferase"/>
    <property type="match status" value="1"/>
</dbReference>
<dbReference type="Proteomes" id="UP000003330">
    <property type="component" value="Unassembled WGS sequence"/>
</dbReference>
<dbReference type="EC" id="2.6.1.52" evidence="11"/>
<dbReference type="AlphaFoldDB" id="G5K1J3"/>
<dbReference type="SUPFAM" id="SSF53383">
    <property type="entry name" value="PLP-dependent transferases"/>
    <property type="match status" value="1"/>
</dbReference>
<feature type="binding site" evidence="11">
    <location>
        <begin position="75"/>
        <end position="76"/>
    </location>
    <ligand>
        <name>pyridoxal 5'-phosphate</name>
        <dbReference type="ChEBI" id="CHEBI:597326"/>
    </ligand>
</feature>
<comment type="cofactor">
    <cofactor evidence="11">
        <name>pyridoxal 5'-phosphate</name>
        <dbReference type="ChEBI" id="CHEBI:597326"/>
    </cofactor>
    <text evidence="11">Binds 1 pyridoxal phosphate per subunit.</text>
</comment>
<accession>G5K1J3</accession>
<feature type="binding site" evidence="11">
    <location>
        <position position="155"/>
    </location>
    <ligand>
        <name>pyridoxal 5'-phosphate</name>
        <dbReference type="ChEBI" id="CHEBI:597326"/>
    </ligand>
</feature>
<organism evidence="14 15">
    <name type="scientific">Streptococcus ictaluri 707-05</name>
    <dbReference type="NCBI Taxonomy" id="764299"/>
    <lineage>
        <taxon>Bacteria</taxon>
        <taxon>Bacillati</taxon>
        <taxon>Bacillota</taxon>
        <taxon>Bacilli</taxon>
        <taxon>Lactobacillales</taxon>
        <taxon>Streptococcaceae</taxon>
        <taxon>Streptococcus</taxon>
    </lineage>
</organism>
<dbReference type="Pfam" id="PF00266">
    <property type="entry name" value="Aminotran_5"/>
    <property type="match status" value="1"/>
</dbReference>
<evidence type="ECO:0000256" key="1">
    <source>
        <dbReference type="ARBA" id="ARBA00003483"/>
    </source>
</evidence>
<keyword evidence="7 11" id="KW-0663">Pyridoxal phosphate</keyword>
<feature type="binding site" evidence="11">
    <location>
        <begin position="239"/>
        <end position="240"/>
    </location>
    <ligand>
        <name>pyridoxal 5'-phosphate</name>
        <dbReference type="ChEBI" id="CHEBI:597326"/>
    </ligand>
</feature>
<comment type="similarity">
    <text evidence="3 11">Belongs to the class-V pyridoxal-phosphate-dependent aminotransferase family. SerC subfamily.</text>
</comment>
<comment type="catalytic activity">
    <reaction evidence="10 11 12">
        <text>O-phospho-L-serine + 2-oxoglutarate = 3-phosphooxypyruvate + L-glutamate</text>
        <dbReference type="Rhea" id="RHEA:14329"/>
        <dbReference type="ChEBI" id="CHEBI:16810"/>
        <dbReference type="ChEBI" id="CHEBI:18110"/>
        <dbReference type="ChEBI" id="CHEBI:29985"/>
        <dbReference type="ChEBI" id="CHEBI:57524"/>
        <dbReference type="EC" id="2.6.1.52"/>
    </reaction>
</comment>
<comment type="subunit">
    <text evidence="11">Homodimer.</text>
</comment>
<feature type="binding site" evidence="11">
    <location>
        <position position="198"/>
    </location>
    <ligand>
        <name>pyridoxal 5'-phosphate</name>
        <dbReference type="ChEBI" id="CHEBI:597326"/>
    </ligand>
</feature>
<comment type="function">
    <text evidence="1 11">Catalyzes the reversible conversion of 3-phosphohydroxypyruvate to phosphoserine and of 3-hydroxy-2-oxo-4-phosphonooxybutanoate to phosphohydroxythreonine.</text>
</comment>
<keyword evidence="11" id="KW-0963">Cytoplasm</keyword>
<dbReference type="eggNOG" id="COG1932">
    <property type="taxonomic scope" value="Bacteria"/>
</dbReference>
<dbReference type="OrthoDB" id="9809412at2"/>
<keyword evidence="8 11" id="KW-0718">Serine biosynthesis</keyword>
<dbReference type="GO" id="GO:0030170">
    <property type="term" value="F:pyridoxal phosphate binding"/>
    <property type="evidence" value="ECO:0007669"/>
    <property type="project" value="UniProtKB-UniRule"/>
</dbReference>
<dbReference type="STRING" id="764299.STRIC_2251"/>
<name>G5K1J3_9STRE</name>
<evidence type="ECO:0000259" key="13">
    <source>
        <dbReference type="Pfam" id="PF00266"/>
    </source>
</evidence>
<comment type="subcellular location">
    <subcellularLocation>
        <location evidence="11">Cytoplasm</location>
    </subcellularLocation>
</comment>
<dbReference type="RefSeq" id="WP_008088179.1">
    <property type="nucleotide sequence ID" value="NZ_AEUX02000005.1"/>
</dbReference>
<dbReference type="InterPro" id="IPR015422">
    <property type="entry name" value="PyrdxlP-dep_Trfase_small"/>
</dbReference>
<protein>
    <recommendedName>
        <fullName evidence="11">Phosphoserine aminotransferase</fullName>
        <ecNumber evidence="11">2.6.1.52</ecNumber>
    </recommendedName>
    <alternativeName>
        <fullName evidence="11">Phosphohydroxythreonine aminotransferase</fullName>
        <shortName evidence="11">PSAT</shortName>
    </alternativeName>
</protein>
<dbReference type="InterPro" id="IPR000192">
    <property type="entry name" value="Aminotrans_V_dom"/>
</dbReference>
<evidence type="ECO:0000256" key="10">
    <source>
        <dbReference type="ARBA" id="ARBA00049007"/>
    </source>
</evidence>
<dbReference type="InterPro" id="IPR022278">
    <property type="entry name" value="Pser_aminoTfrase"/>
</dbReference>
<dbReference type="Gene3D" id="3.40.640.10">
    <property type="entry name" value="Type I PLP-dependent aspartate aminotransferase-like (Major domain)"/>
    <property type="match status" value="1"/>
</dbReference>
<evidence type="ECO:0000313" key="14">
    <source>
        <dbReference type="EMBL" id="EHI70044.1"/>
    </source>
</evidence>
<dbReference type="NCBIfam" id="TIGR01364">
    <property type="entry name" value="serC_1"/>
    <property type="match status" value="1"/>
</dbReference>
<keyword evidence="15" id="KW-1185">Reference proteome</keyword>
<feature type="binding site" evidence="11">
    <location>
        <position position="100"/>
    </location>
    <ligand>
        <name>pyridoxal 5'-phosphate</name>
        <dbReference type="ChEBI" id="CHEBI:597326"/>
    </ligand>
</feature>
<evidence type="ECO:0000256" key="7">
    <source>
        <dbReference type="ARBA" id="ARBA00022898"/>
    </source>
</evidence>
<dbReference type="Gene3D" id="3.90.1150.10">
    <property type="entry name" value="Aspartate Aminotransferase, domain 1"/>
    <property type="match status" value="1"/>
</dbReference>
<dbReference type="PANTHER" id="PTHR43247">
    <property type="entry name" value="PHOSPHOSERINE AMINOTRANSFERASE"/>
    <property type="match status" value="1"/>
</dbReference>
<comment type="pathway">
    <text evidence="2 11 12">Amino-acid biosynthesis; L-serine biosynthesis; L-serine from 3-phospho-D-glycerate: step 2/3.</text>
</comment>
<dbReference type="GO" id="GO:0004648">
    <property type="term" value="F:O-phospho-L-serine:2-oxoglutarate aminotransferase activity"/>
    <property type="evidence" value="ECO:0007669"/>
    <property type="project" value="UniProtKB-UniRule"/>
</dbReference>
<dbReference type="PANTHER" id="PTHR43247:SF1">
    <property type="entry name" value="PHOSPHOSERINE AMINOTRANSFERASE"/>
    <property type="match status" value="1"/>
</dbReference>
<gene>
    <name evidence="11 14" type="primary">serC</name>
    <name evidence="14" type="ORF">STRIC_2251</name>
</gene>
<evidence type="ECO:0000256" key="12">
    <source>
        <dbReference type="RuleBase" id="RU004505"/>
    </source>
</evidence>
<dbReference type="InterPro" id="IPR015424">
    <property type="entry name" value="PyrdxlP-dep_Trfase"/>
</dbReference>
<dbReference type="EMBL" id="AEUX02000005">
    <property type="protein sequence ID" value="EHI70044.1"/>
    <property type="molecule type" value="Genomic_DNA"/>
</dbReference>
<evidence type="ECO:0000256" key="4">
    <source>
        <dbReference type="ARBA" id="ARBA00022576"/>
    </source>
</evidence>
<evidence type="ECO:0000256" key="9">
    <source>
        <dbReference type="ARBA" id="ARBA00047630"/>
    </source>
</evidence>
<keyword evidence="4 11" id="KW-0032">Aminotransferase</keyword>
<feature type="binding site" evidence="11">
    <location>
        <position position="41"/>
    </location>
    <ligand>
        <name>L-glutamate</name>
        <dbReference type="ChEBI" id="CHEBI:29985"/>
    </ligand>
</feature>
<evidence type="ECO:0000256" key="5">
    <source>
        <dbReference type="ARBA" id="ARBA00022605"/>
    </source>
</evidence>
<evidence type="ECO:0000256" key="8">
    <source>
        <dbReference type="ARBA" id="ARBA00023299"/>
    </source>
</evidence>
<evidence type="ECO:0000256" key="11">
    <source>
        <dbReference type="HAMAP-Rule" id="MF_00160"/>
    </source>
</evidence>
<dbReference type="NCBIfam" id="NF003764">
    <property type="entry name" value="PRK05355.1"/>
    <property type="match status" value="1"/>
</dbReference>
<dbReference type="FunFam" id="3.40.640.10:FF:000010">
    <property type="entry name" value="Phosphoserine aminotransferase"/>
    <property type="match status" value="1"/>
</dbReference>
<evidence type="ECO:0000313" key="15">
    <source>
        <dbReference type="Proteomes" id="UP000003330"/>
    </source>
</evidence>
<keyword evidence="6 11" id="KW-0808">Transferase</keyword>
<feature type="domain" description="Aminotransferase class V" evidence="13">
    <location>
        <begin position="3"/>
        <end position="350"/>
    </location>
</feature>